<gene>
    <name evidence="1" type="ORF">PEVE_00038171</name>
</gene>
<keyword evidence="2" id="KW-1185">Reference proteome</keyword>
<name>A0ABN8MLY2_9CNID</name>
<dbReference type="EMBL" id="CALNXI010000640">
    <property type="protein sequence ID" value="CAH3030546.1"/>
    <property type="molecule type" value="Genomic_DNA"/>
</dbReference>
<evidence type="ECO:0000313" key="2">
    <source>
        <dbReference type="Proteomes" id="UP001159427"/>
    </source>
</evidence>
<organism evidence="1 2">
    <name type="scientific">Porites evermanni</name>
    <dbReference type="NCBI Taxonomy" id="104178"/>
    <lineage>
        <taxon>Eukaryota</taxon>
        <taxon>Metazoa</taxon>
        <taxon>Cnidaria</taxon>
        <taxon>Anthozoa</taxon>
        <taxon>Hexacorallia</taxon>
        <taxon>Scleractinia</taxon>
        <taxon>Fungiina</taxon>
        <taxon>Poritidae</taxon>
        <taxon>Porites</taxon>
    </lineage>
</organism>
<dbReference type="Proteomes" id="UP001159427">
    <property type="component" value="Unassembled WGS sequence"/>
</dbReference>
<sequence>MNKEELVELLSKSQDAILERVDSKLQELKRSISEDQEECLSSVVKRVKEDNSIKWKKVGNEKQFKFNQSVEARFDSAISAIEKKKLDKAKRELEEDAEPASLVDRKDTGETTAPISFLQEDQISQLSDVFDFEKSSDSCLFKVGSLREHVDFWSNSIRASDFIINTIVEGYRILFFDLPENFVIPNRSSAFKFKDFVNEAISELIERGCVKEVLIPPKFLNPLRVLQQTVWEPSQVGTWLGFHLDFSRNFIIVPLPKITKLQESISVSLLCVLSTLRI</sequence>
<proteinExistence type="predicted"/>
<evidence type="ECO:0000313" key="1">
    <source>
        <dbReference type="EMBL" id="CAH3030546.1"/>
    </source>
</evidence>
<reference evidence="1 2" key="1">
    <citation type="submission" date="2022-05" db="EMBL/GenBank/DDBJ databases">
        <authorList>
            <consortium name="Genoscope - CEA"/>
            <person name="William W."/>
        </authorList>
    </citation>
    <scope>NUCLEOTIDE SEQUENCE [LARGE SCALE GENOMIC DNA]</scope>
</reference>
<accession>A0ABN8MLY2</accession>
<protein>
    <submittedName>
        <fullName evidence="1">Uncharacterized protein</fullName>
    </submittedName>
</protein>
<comment type="caution">
    <text evidence="1">The sequence shown here is derived from an EMBL/GenBank/DDBJ whole genome shotgun (WGS) entry which is preliminary data.</text>
</comment>